<sequence>MDISSLWAEASEEEVEPSLASTGSGEADRRLVTRAGEQRRARARARSAAAPSTAPPNKRTQLQQPAPPTTPDRAQPQPQYAPSDASSAATAPYPSNPMSAAALTTPQRRPSAPPSTPAPPGPGAGTSGGGGLVLVPSCELQLSGDLAAALEAELQEIERKYIDAELPPRRSSPGSTRRWSAAQSPAASGGGAGAAAQRPSSVSRHYQLHPEAAPQDGKPSTDTLSQLLSRLQQQHPYGPDQGADGPSSPAVQALGQGLQTVHGAYDRLESRVRELRALVSGSPHSSAPPSTAASARNSPGRSEAGSGQVLGVGSSPAQRQAGTLEGRGAGGAEVQGASMPSLATLSASGHSTGHGSSNWGTGGALAADSNGEVGSATRALDLLLGMNVASGDKAASQGQAAAAAGTAIPAATGGDIVGDGAANRAPAADNIPAHVSRSSPDGSSGVANQETGSRTSTAAGVRNSGCVSTPPATSTGSVASSSSASEVTLRYTSHLSHTPQLSQSGERHRQQQLQQQQPSHMAPPQPLQEHRDVEAGGRAQHGQPQEEREPRISDADVLVPLVGQGREEDLRSGNPLSRAVPDGGAAVMEARARLAAATAAGTRSAAAAAAAAKADADQDAAREAARHLPPPTVFQTVLAADRPARVQRRQLGTLDASALLPPAHVTSVVRPLLRLARDSEAAADADSTGHGMHASSECTQPPAGSEQADGQSDASAAAAAAAAAAARAEGEALELLEALEWSVAADAAALDDEFLAVLGRRLGHLDLAHVNGGGAAAGAVPTRGTAQPAAGVDTSAAFGGPAAAAVAAAMAAAAGVAGGRQDLEAELLRAARQTAMGAVQSRLEQLQARYESRRRHRRAASTSSAAAASGAMAAAPSALASTGAAAAAGSSTPSKGLRGILAQCASPSRHAAAGGTSSPAAAAAGGGALASGFARSPRYVPAAAAANTAAAAAASTVHPPPPAAARRLYAAGSSLTSPPHTAGGFPNAHNSSGPVHAGSPACASTGQQPYPHRSSNGQTQPSPTLFATASGPSPAASRGYFSRASAPSVGTAAHDAATAPATGSSSSAESGLHLPPATTPEELEELRALCGMARHLPQLGPLERVQLWGRVGEVLAHKLARSKPAAQPQGHWQQQQQQRGGFADRPASGSRYATPVKAAGPEAEVHNADAGSPGSEGRAAGPPQWGSIHSGGSQTRGYTTVWERRQNSTGSGRPRGRSGSPTRNAERPNSSDRKSPGGTAQLTATQANPGAGQGSGRLRLVTSQQRSSSPAAGAPPAKGPGGAVGAGASSPGGAALLDSTMEVVHRLIAPNATLAQAMSLNWKAVRTHLATQEAAASPQRLALSPKG</sequence>
<evidence type="ECO:0000256" key="1">
    <source>
        <dbReference type="SAM" id="MobiDB-lite"/>
    </source>
</evidence>
<name>A0A835WUJ3_9CHLO</name>
<feature type="compositionally biased region" description="Basic and acidic residues" evidence="1">
    <location>
        <begin position="26"/>
        <end position="40"/>
    </location>
</feature>
<evidence type="ECO:0000313" key="3">
    <source>
        <dbReference type="Proteomes" id="UP000613740"/>
    </source>
</evidence>
<reference evidence="2" key="1">
    <citation type="journal article" date="2020" name="bioRxiv">
        <title>Comparative genomics of Chlamydomonas.</title>
        <authorList>
            <person name="Craig R.J."/>
            <person name="Hasan A.R."/>
            <person name="Ness R.W."/>
            <person name="Keightley P.D."/>
        </authorList>
    </citation>
    <scope>NUCLEOTIDE SEQUENCE</scope>
    <source>
        <strain evidence="2">CCAP 11/173</strain>
    </source>
</reference>
<dbReference type="EMBL" id="JAEHOD010000003">
    <property type="protein sequence ID" value="KAG2453694.1"/>
    <property type="molecule type" value="Genomic_DNA"/>
</dbReference>
<protein>
    <submittedName>
        <fullName evidence="2">Uncharacterized protein</fullName>
    </submittedName>
</protein>
<feature type="compositionally biased region" description="Polar residues" evidence="1">
    <location>
        <begin position="1238"/>
        <end position="1248"/>
    </location>
</feature>
<feature type="compositionally biased region" description="Low complexity" evidence="1">
    <location>
        <begin position="46"/>
        <end position="64"/>
    </location>
</feature>
<feature type="region of interest" description="Disordered" evidence="1">
    <location>
        <begin position="974"/>
        <end position="1077"/>
    </location>
</feature>
<evidence type="ECO:0000313" key="2">
    <source>
        <dbReference type="EMBL" id="KAG2453694.1"/>
    </source>
</evidence>
<feature type="region of interest" description="Disordered" evidence="1">
    <location>
        <begin position="160"/>
        <end position="258"/>
    </location>
</feature>
<dbReference type="OrthoDB" id="10617880at2759"/>
<gene>
    <name evidence="2" type="ORF">HYH02_001906</name>
</gene>
<proteinExistence type="predicted"/>
<organism evidence="2 3">
    <name type="scientific">Chlamydomonas schloesseri</name>
    <dbReference type="NCBI Taxonomy" id="2026947"/>
    <lineage>
        <taxon>Eukaryota</taxon>
        <taxon>Viridiplantae</taxon>
        <taxon>Chlorophyta</taxon>
        <taxon>core chlorophytes</taxon>
        <taxon>Chlorophyceae</taxon>
        <taxon>CS clade</taxon>
        <taxon>Chlamydomonadales</taxon>
        <taxon>Chlamydomonadaceae</taxon>
        <taxon>Chlamydomonas</taxon>
    </lineage>
</organism>
<feature type="compositionally biased region" description="Low complexity" evidence="1">
    <location>
        <begin position="224"/>
        <end position="234"/>
    </location>
</feature>
<feature type="compositionally biased region" description="Low complexity" evidence="1">
    <location>
        <begin position="1208"/>
        <end position="1223"/>
    </location>
</feature>
<feature type="region of interest" description="Disordered" evidence="1">
    <location>
        <begin position="620"/>
        <end position="640"/>
    </location>
</feature>
<feature type="region of interest" description="Disordered" evidence="1">
    <location>
        <begin position="275"/>
        <end position="357"/>
    </location>
</feature>
<feature type="compositionally biased region" description="Low complexity" evidence="1">
    <location>
        <begin position="467"/>
        <end position="485"/>
    </location>
</feature>
<accession>A0A835WUJ3</accession>
<feature type="compositionally biased region" description="Low complexity" evidence="1">
    <location>
        <begin position="81"/>
        <end position="97"/>
    </location>
</feature>
<feature type="compositionally biased region" description="Low complexity" evidence="1">
    <location>
        <begin position="1267"/>
        <end position="1276"/>
    </location>
</feature>
<feature type="compositionally biased region" description="Polar residues" evidence="1">
    <location>
        <begin position="1002"/>
        <end position="1031"/>
    </location>
</feature>
<feature type="compositionally biased region" description="Low complexity" evidence="1">
    <location>
        <begin position="169"/>
        <end position="187"/>
    </location>
</feature>
<feature type="compositionally biased region" description="Basic and acidic residues" evidence="1">
    <location>
        <begin position="544"/>
        <end position="554"/>
    </location>
</feature>
<feature type="compositionally biased region" description="Basic and acidic residues" evidence="1">
    <location>
        <begin position="1224"/>
        <end position="1235"/>
    </location>
</feature>
<feature type="region of interest" description="Disordered" evidence="1">
    <location>
        <begin position="1"/>
        <end position="134"/>
    </location>
</feature>
<feature type="region of interest" description="Disordered" evidence="1">
    <location>
        <begin position="680"/>
        <end position="715"/>
    </location>
</feature>
<feature type="compositionally biased region" description="Pro residues" evidence="1">
    <location>
        <begin position="111"/>
        <end position="122"/>
    </location>
</feature>
<feature type="compositionally biased region" description="Low complexity" evidence="1">
    <location>
        <begin position="1127"/>
        <end position="1141"/>
    </location>
</feature>
<dbReference type="Proteomes" id="UP000613740">
    <property type="component" value="Unassembled WGS sequence"/>
</dbReference>
<feature type="compositionally biased region" description="Low complexity" evidence="1">
    <location>
        <begin position="280"/>
        <end position="299"/>
    </location>
</feature>
<feature type="compositionally biased region" description="Polar residues" evidence="1">
    <location>
        <begin position="436"/>
        <end position="458"/>
    </location>
</feature>
<feature type="compositionally biased region" description="Polar residues" evidence="1">
    <location>
        <begin position="490"/>
        <end position="504"/>
    </location>
</feature>
<feature type="compositionally biased region" description="Low complexity" evidence="1">
    <location>
        <begin position="346"/>
        <end position="357"/>
    </location>
</feature>
<feature type="region of interest" description="Disordered" evidence="1">
    <location>
        <begin position="1120"/>
        <end position="1289"/>
    </location>
</feature>
<keyword evidence="3" id="KW-1185">Reference proteome</keyword>
<feature type="compositionally biased region" description="Low complexity" evidence="1">
    <location>
        <begin position="1051"/>
        <end position="1077"/>
    </location>
</feature>
<feature type="compositionally biased region" description="Gly residues" evidence="1">
    <location>
        <begin position="123"/>
        <end position="132"/>
    </location>
</feature>
<feature type="region of interest" description="Disordered" evidence="1">
    <location>
        <begin position="431"/>
        <end position="554"/>
    </location>
</feature>
<comment type="caution">
    <text evidence="2">The sequence shown here is derived from an EMBL/GenBank/DDBJ whole genome shotgun (WGS) entry which is preliminary data.</text>
</comment>